<keyword evidence="1" id="KW-0812">Transmembrane</keyword>
<feature type="transmembrane region" description="Helical" evidence="1">
    <location>
        <begin position="116"/>
        <end position="149"/>
    </location>
</feature>
<evidence type="ECO:0000256" key="1">
    <source>
        <dbReference type="SAM" id="Phobius"/>
    </source>
</evidence>
<protein>
    <recommendedName>
        <fullName evidence="3">Glycosyltransferase RgtA/B/C/D-like domain-containing protein</fullName>
    </recommendedName>
</protein>
<dbReference type="STRING" id="395961.Cyan7425_3826"/>
<feature type="transmembrane region" description="Helical" evidence="1">
    <location>
        <begin position="155"/>
        <end position="185"/>
    </location>
</feature>
<evidence type="ECO:0000313" key="2">
    <source>
        <dbReference type="EMBL" id="ACL46144.1"/>
    </source>
</evidence>
<feature type="transmembrane region" description="Helical" evidence="1">
    <location>
        <begin position="391"/>
        <end position="412"/>
    </location>
</feature>
<name>B8HTR3_CYAP4</name>
<proteinExistence type="predicted"/>
<feature type="transmembrane region" description="Helical" evidence="1">
    <location>
        <begin position="16"/>
        <end position="34"/>
    </location>
</feature>
<reference evidence="2" key="1">
    <citation type="submission" date="2009-01" db="EMBL/GenBank/DDBJ databases">
        <title>Complete sequence of chromosome Cyanothece sp. PCC 7425.</title>
        <authorList>
            <consortium name="US DOE Joint Genome Institute"/>
            <person name="Lucas S."/>
            <person name="Copeland A."/>
            <person name="Lapidus A."/>
            <person name="Glavina del Rio T."/>
            <person name="Dalin E."/>
            <person name="Tice H."/>
            <person name="Bruce D."/>
            <person name="Goodwin L."/>
            <person name="Pitluck S."/>
            <person name="Sims D."/>
            <person name="Meineke L."/>
            <person name="Brettin T."/>
            <person name="Detter J.C."/>
            <person name="Han C."/>
            <person name="Larimer F."/>
            <person name="Land M."/>
            <person name="Hauser L."/>
            <person name="Kyrpides N."/>
            <person name="Ovchinnikova G."/>
            <person name="Liberton M."/>
            <person name="Stoeckel J."/>
            <person name="Banerjee A."/>
            <person name="Singh A."/>
            <person name="Page L."/>
            <person name="Sato H."/>
            <person name="Zhao L."/>
            <person name="Sherman L."/>
            <person name="Pakrasi H."/>
            <person name="Richardson P."/>
        </authorList>
    </citation>
    <scope>NUCLEOTIDE SEQUENCE</scope>
    <source>
        <strain evidence="2">PCC 7425</strain>
    </source>
</reference>
<feature type="transmembrane region" description="Helical" evidence="1">
    <location>
        <begin position="330"/>
        <end position="347"/>
    </location>
</feature>
<feature type="transmembrane region" description="Helical" evidence="1">
    <location>
        <begin position="86"/>
        <end position="104"/>
    </location>
</feature>
<feature type="transmembrane region" description="Helical" evidence="1">
    <location>
        <begin position="277"/>
        <end position="296"/>
    </location>
</feature>
<dbReference type="eggNOG" id="ENOG502ZBCR">
    <property type="taxonomic scope" value="Bacteria"/>
</dbReference>
<evidence type="ECO:0008006" key="3">
    <source>
        <dbReference type="Google" id="ProtNLM"/>
    </source>
</evidence>
<feature type="transmembrane region" description="Helical" evidence="1">
    <location>
        <begin position="214"/>
        <end position="232"/>
    </location>
</feature>
<dbReference type="KEGG" id="cyn:Cyan7425_3826"/>
<dbReference type="OrthoDB" id="8895194at2"/>
<gene>
    <name evidence="2" type="ordered locus">Cyan7425_3826</name>
</gene>
<keyword evidence="1" id="KW-0472">Membrane</keyword>
<organism evidence="2">
    <name type="scientific">Cyanothece sp. (strain PCC 7425 / ATCC 29141)</name>
    <dbReference type="NCBI Taxonomy" id="395961"/>
    <lineage>
        <taxon>Bacteria</taxon>
        <taxon>Bacillati</taxon>
        <taxon>Cyanobacteriota</taxon>
        <taxon>Cyanophyceae</taxon>
        <taxon>Gomontiellales</taxon>
        <taxon>Cyanothecaceae</taxon>
        <taxon>Cyanothece</taxon>
    </lineage>
</organism>
<dbReference type="HOGENOM" id="CLU_519576_0_0_3"/>
<dbReference type="EMBL" id="CP001344">
    <property type="protein sequence ID" value="ACL46144.1"/>
    <property type="molecule type" value="Genomic_DNA"/>
</dbReference>
<dbReference type="AlphaFoldDB" id="B8HTR3"/>
<sequence>MERSRIVATGAGKQRIFLFIGLATFSLLGLVGILNHSLWRDEANPWLIARDSYGFLDLFNNLKYEGHPILWYLILYGLNQFSANPVLMQIAHWLLGTATAYLFLRFSPFSRLQKVLFIFGFFPFYEYFMISRNYAIGLLMAFSICTVFSTRKKTYLLLALLLFLLANCNAFGLLITIGLTATLVLEAVMGKRSTQEVLTNDRVFLPEVPVWDKTLSLSIVGLGMILALSLLVQPADSTAGGGQSEWFLQFDWQRLGAAITRIGSGYIAVYSPTVNQAIELIIGCLATLILVTLITLSLIKKPLVLCFYWVTTCLILTFNYTKFIGFPRHYGHYYVVLIMSLWLSSYYPQSLGFAPANIPEINNTGFSLIRTKIFESLSRWMTFAQQQQRTLLTLILVLHFVAGIVAFSRNLFIPFSASRQTTEFMGDHQLNRWFIVGSRDVNMTPISAYLQQKIYYPETRRVGSFTVFSQKRQDVGEEEVLMQLQQLNQVYNPLLLILNYELMVNSPTLKIIELAQFKHSFLTDERYQVYCVTLANHPLACDSGSLP</sequence>
<keyword evidence="1" id="KW-1133">Transmembrane helix</keyword>
<accession>B8HTR3</accession>
<feature type="transmembrane region" description="Helical" evidence="1">
    <location>
        <begin position="302"/>
        <end position="318"/>
    </location>
</feature>